<dbReference type="Proteomes" id="UP000553766">
    <property type="component" value="Unassembled WGS sequence"/>
</dbReference>
<dbReference type="PANTHER" id="PTHR42901">
    <property type="entry name" value="ALCOHOL DEHYDROGENASE"/>
    <property type="match status" value="1"/>
</dbReference>
<proteinExistence type="inferred from homology"/>
<sequence length="220" mass="23506">MENTFKDQIAIVTGASRGFGHAVAVELASRGAHVVAVARTVGGLEELADKVDSLPGSCTLVPLDITDDEGLARMGRAIFDRWGKADLWVHTAVHTPPLTPAAHVQKKDLTKGTAINYVALQRAITMIEPLLRAAPNGRAVFIDEDVAGKPLQAGFGAMKAAQRAMMQSWQAESINTGPEVILHTPPPLPTAHRARFFPGEDRETLTPLPVAAKALVDRLS</sequence>
<evidence type="ECO:0000256" key="1">
    <source>
        <dbReference type="ARBA" id="ARBA00006484"/>
    </source>
</evidence>
<evidence type="ECO:0000313" key="4">
    <source>
        <dbReference type="Proteomes" id="UP000553766"/>
    </source>
</evidence>
<comment type="similarity">
    <text evidence="1">Belongs to the short-chain dehydrogenases/reductases (SDR) family.</text>
</comment>
<dbReference type="GO" id="GO:0016491">
    <property type="term" value="F:oxidoreductase activity"/>
    <property type="evidence" value="ECO:0007669"/>
    <property type="project" value="UniProtKB-KW"/>
</dbReference>
<dbReference type="InterPro" id="IPR036291">
    <property type="entry name" value="NAD(P)-bd_dom_sf"/>
</dbReference>
<dbReference type="AlphaFoldDB" id="A0A840X3X3"/>
<protein>
    <submittedName>
        <fullName evidence="3">NADP-dependent 3-hydroxy acid dehydrogenase YdfG</fullName>
    </submittedName>
</protein>
<dbReference type="PRINTS" id="PR00081">
    <property type="entry name" value="GDHRDH"/>
</dbReference>
<accession>A0A840X3X3</accession>
<keyword evidence="2" id="KW-0560">Oxidoreductase</keyword>
<evidence type="ECO:0000256" key="2">
    <source>
        <dbReference type="ARBA" id="ARBA00023002"/>
    </source>
</evidence>
<dbReference type="SUPFAM" id="SSF51735">
    <property type="entry name" value="NAD(P)-binding Rossmann-fold domains"/>
    <property type="match status" value="1"/>
</dbReference>
<dbReference type="PANTHER" id="PTHR42901:SF1">
    <property type="entry name" value="ALCOHOL DEHYDROGENASE"/>
    <property type="match status" value="1"/>
</dbReference>
<dbReference type="Pfam" id="PF00106">
    <property type="entry name" value="adh_short"/>
    <property type="match status" value="1"/>
</dbReference>
<gene>
    <name evidence="3" type="ORF">FHS89_002537</name>
</gene>
<name>A0A840X3X3_9RHOB</name>
<dbReference type="InterPro" id="IPR002347">
    <property type="entry name" value="SDR_fam"/>
</dbReference>
<dbReference type="RefSeq" id="WP_184012177.1">
    <property type="nucleotide sequence ID" value="NZ_JACIJS010000007.1"/>
</dbReference>
<dbReference type="Gene3D" id="3.40.50.720">
    <property type="entry name" value="NAD(P)-binding Rossmann-like Domain"/>
    <property type="match status" value="1"/>
</dbReference>
<dbReference type="EMBL" id="JACIJS010000007">
    <property type="protein sequence ID" value="MBB5516506.1"/>
    <property type="molecule type" value="Genomic_DNA"/>
</dbReference>
<keyword evidence="4" id="KW-1185">Reference proteome</keyword>
<reference evidence="3 4" key="1">
    <citation type="submission" date="2020-08" db="EMBL/GenBank/DDBJ databases">
        <title>Genomic Encyclopedia of Type Strains, Phase IV (KMG-IV): sequencing the most valuable type-strain genomes for metagenomic binning, comparative biology and taxonomic classification.</title>
        <authorList>
            <person name="Goeker M."/>
        </authorList>
    </citation>
    <scope>NUCLEOTIDE SEQUENCE [LARGE SCALE GENOMIC DNA]</scope>
    <source>
        <strain evidence="3 4">DSM 103377</strain>
    </source>
</reference>
<dbReference type="CDD" id="cd05233">
    <property type="entry name" value="SDR_c"/>
    <property type="match status" value="1"/>
</dbReference>
<organism evidence="3 4">
    <name type="scientific">Rubricella aquisinus</name>
    <dbReference type="NCBI Taxonomy" id="2028108"/>
    <lineage>
        <taxon>Bacteria</taxon>
        <taxon>Pseudomonadati</taxon>
        <taxon>Pseudomonadota</taxon>
        <taxon>Alphaproteobacteria</taxon>
        <taxon>Rhodobacterales</taxon>
        <taxon>Paracoccaceae</taxon>
        <taxon>Rubricella</taxon>
    </lineage>
</organism>
<evidence type="ECO:0000313" key="3">
    <source>
        <dbReference type="EMBL" id="MBB5516506.1"/>
    </source>
</evidence>
<comment type="caution">
    <text evidence="3">The sequence shown here is derived from an EMBL/GenBank/DDBJ whole genome shotgun (WGS) entry which is preliminary data.</text>
</comment>